<organism evidence="1 2">
    <name type="scientific">Phaeosphaeria nodorum (strain SN15 / ATCC MYA-4574 / FGSC 10173)</name>
    <name type="common">Glume blotch fungus</name>
    <name type="synonym">Parastagonospora nodorum</name>
    <dbReference type="NCBI Taxonomy" id="321614"/>
    <lineage>
        <taxon>Eukaryota</taxon>
        <taxon>Fungi</taxon>
        <taxon>Dikarya</taxon>
        <taxon>Ascomycota</taxon>
        <taxon>Pezizomycotina</taxon>
        <taxon>Dothideomycetes</taxon>
        <taxon>Pleosporomycetidae</taxon>
        <taxon>Pleosporales</taxon>
        <taxon>Pleosporineae</taxon>
        <taxon>Phaeosphaeriaceae</taxon>
        <taxon>Parastagonospora</taxon>
    </lineage>
</organism>
<dbReference type="VEuPathDB" id="FungiDB:JI435_407660"/>
<name>A0A7U2EYV3_PHANO</name>
<dbReference type="Proteomes" id="UP000663193">
    <property type="component" value="Chromosome 5"/>
</dbReference>
<sequence>MGWANNVFYAVGLTNLVRWFTEGVEMKMWARLCRDEMQS</sequence>
<accession>A0A7U2EYV3</accession>
<protein>
    <submittedName>
        <fullName evidence="1">Uncharacterized protein</fullName>
    </submittedName>
</protein>
<dbReference type="EMBL" id="CP069027">
    <property type="protein sequence ID" value="QRC95621.1"/>
    <property type="molecule type" value="Genomic_DNA"/>
</dbReference>
<gene>
    <name evidence="1" type="ORF">JI435_407660</name>
</gene>
<keyword evidence="2" id="KW-1185">Reference proteome</keyword>
<reference evidence="2" key="1">
    <citation type="journal article" date="2021" name="BMC Genomics">
        <title>Chromosome-level genome assembly and manually-curated proteome of model necrotroph Parastagonospora nodorum Sn15 reveals a genome-wide trove of candidate effector homologs, and redundancy of virulence-related functions within an accessory chromosome.</title>
        <authorList>
            <person name="Bertazzoni S."/>
            <person name="Jones D.A.B."/>
            <person name="Phan H.T."/>
            <person name="Tan K.-C."/>
            <person name="Hane J.K."/>
        </authorList>
    </citation>
    <scope>NUCLEOTIDE SEQUENCE [LARGE SCALE GENOMIC DNA]</scope>
    <source>
        <strain evidence="2">SN15 / ATCC MYA-4574 / FGSC 10173)</strain>
    </source>
</reference>
<proteinExistence type="predicted"/>
<evidence type="ECO:0000313" key="1">
    <source>
        <dbReference type="EMBL" id="QRC95621.1"/>
    </source>
</evidence>
<evidence type="ECO:0000313" key="2">
    <source>
        <dbReference type="Proteomes" id="UP000663193"/>
    </source>
</evidence>
<dbReference type="AlphaFoldDB" id="A0A7U2EYV3"/>